<evidence type="ECO:0000313" key="2">
    <source>
        <dbReference type="EMBL" id="COW77331.1"/>
    </source>
</evidence>
<evidence type="ECO:0000313" key="3">
    <source>
        <dbReference type="Proteomes" id="UP000038802"/>
    </source>
</evidence>
<gene>
    <name evidence="2" type="ORF">ERS007703_04200</name>
    <name evidence="1" type="ORF">ERS007720_01283</name>
</gene>
<accession>A0A0U0SFU4</accession>
<dbReference type="EMBL" id="CSAE01000690">
    <property type="protein sequence ID" value="COW77331.1"/>
    <property type="molecule type" value="Genomic_DNA"/>
</dbReference>
<dbReference type="Proteomes" id="UP000044938">
    <property type="component" value="Unassembled WGS sequence"/>
</dbReference>
<dbReference type="EMBL" id="CSAJ01000122">
    <property type="protein sequence ID" value="COV95620.1"/>
    <property type="molecule type" value="Genomic_DNA"/>
</dbReference>
<name>A0A0U0SFU4_MYCTX</name>
<sequence>MNGSPAIWSENRVQRAHRMQRSRSSSTCAEMLIGLAKVRLASVKRESVRPLDIAWFCSGHSPPLSHIGQSSGWLISSSSITPCWALSAISEVSWVRTTMSSVATVVHDASGLRCPSTSTRHCRQAPTGSSSGWSQNRGIWIPISSAARITNVPLGTLISTPSMVSVTISGWPTRMSVSAAWVTRPLRSRRAWSLGGRMGNRLLRRGPGTRRGSA</sequence>
<dbReference type="AlphaFoldDB" id="A0A0U0SFU4"/>
<protein>
    <submittedName>
        <fullName evidence="2">Uncharacterized protein</fullName>
    </submittedName>
</protein>
<proteinExistence type="predicted"/>
<evidence type="ECO:0000313" key="4">
    <source>
        <dbReference type="Proteomes" id="UP000044938"/>
    </source>
</evidence>
<evidence type="ECO:0000313" key="1">
    <source>
        <dbReference type="EMBL" id="COV95620.1"/>
    </source>
</evidence>
<reference evidence="3 4" key="2">
    <citation type="submission" date="2015-03" db="EMBL/GenBank/DDBJ databases">
        <authorList>
            <consortium name="Pathogen Informatics"/>
        </authorList>
    </citation>
    <scope>NUCLEOTIDE SEQUENCE [LARGE SCALE GENOMIC DNA]</scope>
    <source>
        <strain evidence="3">K00500041</strain>
        <strain evidence="1 4">M09401471</strain>
    </source>
</reference>
<dbReference type="Proteomes" id="UP000038802">
    <property type="component" value="Unassembled WGS sequence"/>
</dbReference>
<reference evidence="2" key="1">
    <citation type="submission" date="2015-03" db="EMBL/GenBank/DDBJ databases">
        <authorList>
            <person name="Murphy D."/>
        </authorList>
    </citation>
    <scope>NUCLEOTIDE SEQUENCE [LARGE SCALE GENOMIC DNA]</scope>
    <source>
        <strain evidence="2">K00500041</strain>
    </source>
</reference>
<organism evidence="2 3">
    <name type="scientific">Mycobacterium tuberculosis</name>
    <dbReference type="NCBI Taxonomy" id="1773"/>
    <lineage>
        <taxon>Bacteria</taxon>
        <taxon>Bacillati</taxon>
        <taxon>Actinomycetota</taxon>
        <taxon>Actinomycetes</taxon>
        <taxon>Mycobacteriales</taxon>
        <taxon>Mycobacteriaceae</taxon>
        <taxon>Mycobacterium</taxon>
        <taxon>Mycobacterium tuberculosis complex</taxon>
    </lineage>
</organism>